<reference evidence="1" key="1">
    <citation type="submission" date="2024-03" db="EMBL/GenBank/DDBJ databases">
        <title>Diverse circular DNA viruses in blood, oral, and fecal samples of captive lemurs.</title>
        <authorList>
            <person name="Paietta E.N."/>
            <person name="Kraberger S."/>
            <person name="Lund M.C."/>
            <person name="Custer J.M."/>
            <person name="Vargas K.M."/>
            <person name="Ehmke E.E."/>
            <person name="Yoder A.D."/>
            <person name="Varsani A."/>
        </authorList>
    </citation>
    <scope>NUCLEOTIDE SEQUENCE</scope>
    <source>
        <strain evidence="1">Duke_22FF_2443</strain>
        <strain evidence="2">Duke_27FF_1725</strain>
        <strain evidence="3">Duke_27FS_16</strain>
        <strain evidence="4">Duke_28FS_67</strain>
        <strain evidence="5">Duke_29_38</strain>
        <strain evidence="6">Duke_30FF_1510</strain>
    </source>
</reference>
<evidence type="ECO:0000313" key="5">
    <source>
        <dbReference type="EMBL" id="XCD08163.1"/>
    </source>
</evidence>
<sequence length="66" mass="7559">MEKSKESLDGMQDKFTHALNVVVGAFRLNLEFLGLELVDTTNPDDGFLSFKVKSIFYEQKKEESRS</sequence>
<dbReference type="EMBL" id="PP511809">
    <property type="protein sequence ID" value="XCD07773.1"/>
    <property type="molecule type" value="Genomic_DNA"/>
</dbReference>
<proteinExistence type="predicted"/>
<dbReference type="EMBL" id="PP511864">
    <property type="protein sequence ID" value="XCD08163.1"/>
    <property type="molecule type" value="Genomic_DNA"/>
</dbReference>
<dbReference type="EMBL" id="PP511785">
    <property type="protein sequence ID" value="XCD07344.1"/>
    <property type="molecule type" value="Genomic_DNA"/>
</dbReference>
<name>A0AAU8AYX1_9VIRU</name>
<evidence type="ECO:0000313" key="1">
    <source>
        <dbReference type="EMBL" id="XCD04333.1"/>
    </source>
</evidence>
<protein>
    <recommendedName>
        <fullName evidence="7">Proliferating cell nuclear antigen</fullName>
    </recommendedName>
</protein>
<dbReference type="EMBL" id="PP511879">
    <property type="protein sequence ID" value="XCD08488.1"/>
    <property type="molecule type" value="Genomic_DNA"/>
</dbReference>
<evidence type="ECO:0000313" key="3">
    <source>
        <dbReference type="EMBL" id="XCD07344.1"/>
    </source>
</evidence>
<evidence type="ECO:0000313" key="6">
    <source>
        <dbReference type="EMBL" id="XCD08488.1"/>
    </source>
</evidence>
<evidence type="ECO:0008006" key="7">
    <source>
        <dbReference type="Google" id="ProtNLM"/>
    </source>
</evidence>
<evidence type="ECO:0000313" key="4">
    <source>
        <dbReference type="EMBL" id="XCD07773.1"/>
    </source>
</evidence>
<accession>A0AAU8AYX1</accession>
<organism evidence="1">
    <name type="scientific">Dulem virus 200</name>
    <dbReference type="NCBI Taxonomy" id="3145677"/>
    <lineage>
        <taxon>Viruses</taxon>
        <taxon>Monodnaviria</taxon>
        <taxon>Sangervirae</taxon>
        <taxon>Phixviricota</taxon>
        <taxon>Malgrandaviricetes</taxon>
        <taxon>Petitvirales</taxon>
        <taxon>Microviridae</taxon>
        <taxon>Microvirus</taxon>
    </lineage>
</organism>
<dbReference type="EMBL" id="PP511778">
    <property type="protein sequence ID" value="XCD07294.1"/>
    <property type="molecule type" value="Genomic_DNA"/>
</dbReference>
<dbReference type="EMBL" id="PP511445">
    <property type="protein sequence ID" value="XCD04333.1"/>
    <property type="molecule type" value="Genomic_DNA"/>
</dbReference>
<evidence type="ECO:0000313" key="2">
    <source>
        <dbReference type="EMBL" id="XCD07294.1"/>
    </source>
</evidence>